<evidence type="ECO:0000256" key="2">
    <source>
        <dbReference type="ARBA" id="ARBA00022643"/>
    </source>
</evidence>
<sequence>MSASVALQTLLTQTLGIAVPVINAPMAGRPKPVAGAELAAAVARAGGLGLIGAAACTPVQLTEEFVQAQALLGAGADPQHAGIGLGLINAFTGPELLQAAIDCQPRAIWLSFGPFKELAPPIKAAGIKLICQVQTLEQIGDVLPLGADVIVAQSYESGGHGASHATTFCFVPEAVDFVREQCEKAGRPPVPVVAAGGVTDSRQIAAVLALGGDGVVLGTRLLATPECGSRAEEKEAVAAAGSDASETPATVRTRLYDDLSSLPWPQEVNGRLLQNKFIADYGARLAGTPPAERETVKAEAIEVLKRSDFDRDVSAVYCGAGVGLVRKIEPAEVLVTSLVTEAKARLQRLGAELAK</sequence>
<accession>A0A1Y1IDL2</accession>
<dbReference type="SUPFAM" id="SSF51412">
    <property type="entry name" value="Inosine monophosphate dehydrogenase (IMPDH)"/>
    <property type="match status" value="1"/>
</dbReference>
<keyword evidence="2" id="KW-0288">FMN</keyword>
<dbReference type="GO" id="GO:0018580">
    <property type="term" value="F:nitronate monooxygenase activity"/>
    <property type="evidence" value="ECO:0007669"/>
    <property type="project" value="InterPro"/>
</dbReference>
<dbReference type="STRING" id="105231.A0A1Y1IDL2"/>
<evidence type="ECO:0000313" key="5">
    <source>
        <dbReference type="EMBL" id="GAQ89055.1"/>
    </source>
</evidence>
<evidence type="ECO:0000313" key="6">
    <source>
        <dbReference type="Proteomes" id="UP000054558"/>
    </source>
</evidence>
<keyword evidence="4" id="KW-0732">Signal</keyword>
<feature type="signal peptide" evidence="4">
    <location>
        <begin position="1"/>
        <end position="16"/>
    </location>
</feature>
<reference evidence="5 6" key="1">
    <citation type="journal article" date="2014" name="Nat. Commun.">
        <title>Klebsormidium flaccidum genome reveals primary factors for plant terrestrial adaptation.</title>
        <authorList>
            <person name="Hori K."/>
            <person name="Maruyama F."/>
            <person name="Fujisawa T."/>
            <person name="Togashi T."/>
            <person name="Yamamoto N."/>
            <person name="Seo M."/>
            <person name="Sato S."/>
            <person name="Yamada T."/>
            <person name="Mori H."/>
            <person name="Tajima N."/>
            <person name="Moriyama T."/>
            <person name="Ikeuchi M."/>
            <person name="Watanabe M."/>
            <person name="Wada H."/>
            <person name="Kobayashi K."/>
            <person name="Saito M."/>
            <person name="Masuda T."/>
            <person name="Sasaki-Sekimoto Y."/>
            <person name="Mashiguchi K."/>
            <person name="Awai K."/>
            <person name="Shimojima M."/>
            <person name="Masuda S."/>
            <person name="Iwai M."/>
            <person name="Nobusawa T."/>
            <person name="Narise T."/>
            <person name="Kondo S."/>
            <person name="Saito H."/>
            <person name="Sato R."/>
            <person name="Murakawa M."/>
            <person name="Ihara Y."/>
            <person name="Oshima-Yamada Y."/>
            <person name="Ohtaka K."/>
            <person name="Satoh M."/>
            <person name="Sonobe K."/>
            <person name="Ishii M."/>
            <person name="Ohtani R."/>
            <person name="Kanamori-Sato M."/>
            <person name="Honoki R."/>
            <person name="Miyazaki D."/>
            <person name="Mochizuki H."/>
            <person name="Umetsu J."/>
            <person name="Higashi K."/>
            <person name="Shibata D."/>
            <person name="Kamiya Y."/>
            <person name="Sato N."/>
            <person name="Nakamura Y."/>
            <person name="Tabata S."/>
            <person name="Ida S."/>
            <person name="Kurokawa K."/>
            <person name="Ohta H."/>
        </authorList>
    </citation>
    <scope>NUCLEOTIDE SEQUENCE [LARGE SCALE GENOMIC DNA]</scope>
    <source>
        <strain evidence="5 6">NIES-2285</strain>
    </source>
</reference>
<dbReference type="Proteomes" id="UP000054558">
    <property type="component" value="Unassembled WGS sequence"/>
</dbReference>
<dbReference type="AlphaFoldDB" id="A0A1Y1IDL2"/>
<dbReference type="GO" id="GO:0016491">
    <property type="term" value="F:oxidoreductase activity"/>
    <property type="evidence" value="ECO:0000318"/>
    <property type="project" value="GO_Central"/>
</dbReference>
<dbReference type="InterPro" id="IPR004136">
    <property type="entry name" value="NMO"/>
</dbReference>
<dbReference type="OMA" id="EKPVIQG"/>
<keyword evidence="6" id="KW-1185">Reference proteome</keyword>
<evidence type="ECO:0000256" key="3">
    <source>
        <dbReference type="ARBA" id="ARBA00023002"/>
    </source>
</evidence>
<evidence type="ECO:0000256" key="4">
    <source>
        <dbReference type="SAM" id="SignalP"/>
    </source>
</evidence>
<organism evidence="5 6">
    <name type="scientific">Klebsormidium nitens</name>
    <name type="common">Green alga</name>
    <name type="synonym">Ulothrix nitens</name>
    <dbReference type="NCBI Taxonomy" id="105231"/>
    <lineage>
        <taxon>Eukaryota</taxon>
        <taxon>Viridiplantae</taxon>
        <taxon>Streptophyta</taxon>
        <taxon>Klebsormidiophyceae</taxon>
        <taxon>Klebsormidiales</taxon>
        <taxon>Klebsormidiaceae</taxon>
        <taxon>Klebsormidium</taxon>
    </lineage>
</organism>
<dbReference type="PANTHER" id="PTHR32332:SF31">
    <property type="entry name" value="2-NITROPROPANE DIOXYGENASE FAMILY, PUTATIVE (AFU_ORTHOLOGUE AFUA_2G09850)-RELATED"/>
    <property type="match status" value="1"/>
</dbReference>
<dbReference type="OrthoDB" id="10265891at2759"/>
<proteinExistence type="predicted"/>
<gene>
    <name evidence="5" type="ORF">KFL_004830060</name>
</gene>
<dbReference type="CDD" id="cd04730">
    <property type="entry name" value="NPD_like"/>
    <property type="match status" value="1"/>
</dbReference>
<feature type="chain" id="PRO_5011987926" evidence="4">
    <location>
        <begin position="17"/>
        <end position="355"/>
    </location>
</feature>
<name>A0A1Y1IDL2_KLENI</name>
<dbReference type="InterPro" id="IPR013785">
    <property type="entry name" value="Aldolase_TIM"/>
</dbReference>
<protein>
    <submittedName>
        <fullName evidence="5">Nitronate monooxygenase</fullName>
    </submittedName>
</protein>
<dbReference type="PANTHER" id="PTHR32332">
    <property type="entry name" value="2-NITROPROPANE DIOXYGENASE"/>
    <property type="match status" value="1"/>
</dbReference>
<keyword evidence="5" id="KW-0503">Monooxygenase</keyword>
<keyword evidence="3" id="KW-0560">Oxidoreductase</keyword>
<dbReference type="EMBL" id="DF237432">
    <property type="protein sequence ID" value="GAQ89055.1"/>
    <property type="molecule type" value="Genomic_DNA"/>
</dbReference>
<keyword evidence="1" id="KW-0285">Flavoprotein</keyword>
<evidence type="ECO:0000256" key="1">
    <source>
        <dbReference type="ARBA" id="ARBA00022630"/>
    </source>
</evidence>
<dbReference type="Gene3D" id="3.20.20.70">
    <property type="entry name" value="Aldolase class I"/>
    <property type="match status" value="1"/>
</dbReference>
<dbReference type="Pfam" id="PF03060">
    <property type="entry name" value="NMO"/>
    <property type="match status" value="2"/>
</dbReference>